<evidence type="ECO:0000256" key="2">
    <source>
        <dbReference type="ARBA" id="ARBA00022448"/>
    </source>
</evidence>
<feature type="transmembrane region" description="Helical" evidence="8">
    <location>
        <begin position="141"/>
        <end position="161"/>
    </location>
</feature>
<evidence type="ECO:0000256" key="3">
    <source>
        <dbReference type="ARBA" id="ARBA00022475"/>
    </source>
</evidence>
<evidence type="ECO:0000313" key="10">
    <source>
        <dbReference type="Proteomes" id="UP001082899"/>
    </source>
</evidence>
<feature type="transmembrane region" description="Helical" evidence="8">
    <location>
        <begin position="537"/>
        <end position="552"/>
    </location>
</feature>
<evidence type="ECO:0000256" key="4">
    <source>
        <dbReference type="ARBA" id="ARBA00022692"/>
    </source>
</evidence>
<evidence type="ECO:0000256" key="8">
    <source>
        <dbReference type="SAM" id="Phobius"/>
    </source>
</evidence>
<protein>
    <submittedName>
        <fullName evidence="9">FUSC family protein</fullName>
    </submittedName>
</protein>
<dbReference type="RefSeq" id="WP_267847928.1">
    <property type="nucleotide sequence ID" value="NZ_JAPMXC010000002.1"/>
</dbReference>
<sequence>MSGGLPSPNRPGTAPSGAAPRVPLRRALADTARDWYHTEGPLWVHVGKAVFAGLLALYLAMRLELPSPRTALTTVFVVMTPQSGMVLSKSFYRLLGTLAGLTAMLTLISLFSQAHALFLAGLAAWIGVCTAGSARNRHFRSYGFLLAGYTAALVGVTNAEAPLGAFDASVTRAIEVSLGILCSAVVSSVIFPRYASAALQTHVRARFGGFVEFVRAALRGSIDRTAMERRNMGFIAEVVGLEALRSYTIFEDPVSRRMGAHIARFNGESMSVATRFHALHQLLERVRAQGAPWIVEAITPYLHELSEQLSIDGESVPNAAGAARVAAQLDGFKARLPARLRATRAAARVLPSAAAIAAVPHSQMRDFDSATELLYRFVVELHYFASTYAALRRSTPGNHAPERTRKGAADPGPDRADRDRANAWRYTPKTNGLMAAIAGARAGVTLLLVSAFWIFSGWPSGDFAAVTAGTVCALVSASPQPARAAVQMSIGSALACLAGYVFTFHVLVDRSGFLLMAAGLAPFLMFGAWLTTRRNGMGAGMGFCIFFCFLAGPDNRNNYDVLVYVNNCIALMVAMGVSAAAFGILLPPTTGWLLRRMAADLRRQVGVAGFGKLAGLAHRFDNQTRDYMFQIGGLTAEKPAEQRAMLGWMFAVLEIGHALIELREEFASLPAALARDPLYQPGSRWRQPLRALRRGLVELFERPSAARWRTAADLTTRALAQTEAMLPIARERDERQRLQRILSYLHFIHTALLDPQSPLAACGGAATASMARRDPPASSPAPSR</sequence>
<feature type="transmembrane region" description="Helical" evidence="8">
    <location>
        <begin position="91"/>
        <end position="111"/>
    </location>
</feature>
<proteinExistence type="predicted"/>
<gene>
    <name evidence="9" type="ORF">OVY01_12510</name>
</gene>
<feature type="transmembrane region" description="Helical" evidence="8">
    <location>
        <begin position="117"/>
        <end position="134"/>
    </location>
</feature>
<keyword evidence="2" id="KW-0813">Transport</keyword>
<keyword evidence="4 8" id="KW-0812">Transmembrane</keyword>
<evidence type="ECO:0000256" key="6">
    <source>
        <dbReference type="ARBA" id="ARBA00023136"/>
    </source>
</evidence>
<feature type="transmembrane region" description="Helical" evidence="8">
    <location>
        <begin position="490"/>
        <end position="507"/>
    </location>
</feature>
<feature type="region of interest" description="Disordered" evidence="7">
    <location>
        <begin position="764"/>
        <end position="784"/>
    </location>
</feature>
<keyword evidence="6 8" id="KW-0472">Membrane</keyword>
<feature type="region of interest" description="Disordered" evidence="7">
    <location>
        <begin position="1"/>
        <end position="20"/>
    </location>
</feature>
<comment type="caution">
    <text evidence="9">The sequence shown here is derived from an EMBL/GenBank/DDBJ whole genome shotgun (WGS) entry which is preliminary data.</text>
</comment>
<evidence type="ECO:0000256" key="7">
    <source>
        <dbReference type="SAM" id="MobiDB-lite"/>
    </source>
</evidence>
<feature type="transmembrane region" description="Helical" evidence="8">
    <location>
        <begin position="42"/>
        <end position="60"/>
    </location>
</feature>
<dbReference type="EMBL" id="JAPMXC010000002">
    <property type="protein sequence ID" value="MCY0388043.1"/>
    <property type="molecule type" value="Genomic_DNA"/>
</dbReference>
<dbReference type="Pfam" id="PF04632">
    <property type="entry name" value="FUSC"/>
    <property type="match status" value="1"/>
</dbReference>
<dbReference type="PANTHER" id="PTHR30509">
    <property type="entry name" value="P-HYDROXYBENZOIC ACID EFFLUX PUMP SUBUNIT-RELATED"/>
    <property type="match status" value="1"/>
</dbReference>
<accession>A0ABT3ZNB6</accession>
<feature type="transmembrane region" description="Helical" evidence="8">
    <location>
        <begin position="173"/>
        <end position="191"/>
    </location>
</feature>
<name>A0ABT3ZNB6_9BURK</name>
<keyword evidence="10" id="KW-1185">Reference proteome</keyword>
<comment type="subcellular location">
    <subcellularLocation>
        <location evidence="1">Cell membrane</location>
        <topology evidence="1">Multi-pass membrane protein</topology>
    </subcellularLocation>
</comment>
<organism evidence="9 10">
    <name type="scientific">Robbsia betulipollinis</name>
    <dbReference type="NCBI Taxonomy" id="2981849"/>
    <lineage>
        <taxon>Bacteria</taxon>
        <taxon>Pseudomonadati</taxon>
        <taxon>Pseudomonadota</taxon>
        <taxon>Betaproteobacteria</taxon>
        <taxon>Burkholderiales</taxon>
        <taxon>Burkholderiaceae</taxon>
        <taxon>Robbsia</taxon>
    </lineage>
</organism>
<dbReference type="InterPro" id="IPR006726">
    <property type="entry name" value="PHBA_efflux_AaeB/fusaric-R"/>
</dbReference>
<feature type="compositionally biased region" description="Basic and acidic residues" evidence="7">
    <location>
        <begin position="400"/>
        <end position="420"/>
    </location>
</feature>
<keyword evidence="3" id="KW-1003">Cell membrane</keyword>
<evidence type="ECO:0000256" key="5">
    <source>
        <dbReference type="ARBA" id="ARBA00022989"/>
    </source>
</evidence>
<feature type="region of interest" description="Disordered" evidence="7">
    <location>
        <begin position="394"/>
        <end position="420"/>
    </location>
</feature>
<keyword evidence="5 8" id="KW-1133">Transmembrane helix</keyword>
<reference evidence="9" key="1">
    <citation type="submission" date="2022-11" db="EMBL/GenBank/DDBJ databases">
        <title>Robbsia betulipollinis sp. nov., isolated from pollen of birch (Betula pendula).</title>
        <authorList>
            <person name="Shi H."/>
            <person name="Ambika Manirajan B."/>
            <person name="Ratering S."/>
            <person name="Geissler-Plaum R."/>
            <person name="Schnell S."/>
        </authorList>
    </citation>
    <scope>NUCLEOTIDE SEQUENCE</scope>
    <source>
        <strain evidence="9">Bb-Pol-6</strain>
    </source>
</reference>
<dbReference type="PANTHER" id="PTHR30509:SF9">
    <property type="entry name" value="MULTIDRUG RESISTANCE PROTEIN MDTO"/>
    <property type="match status" value="1"/>
</dbReference>
<feature type="transmembrane region" description="Helical" evidence="8">
    <location>
        <begin position="433"/>
        <end position="455"/>
    </location>
</feature>
<feature type="transmembrane region" description="Helical" evidence="8">
    <location>
        <begin position="513"/>
        <end position="530"/>
    </location>
</feature>
<feature type="transmembrane region" description="Helical" evidence="8">
    <location>
        <begin position="564"/>
        <end position="586"/>
    </location>
</feature>
<dbReference type="Proteomes" id="UP001082899">
    <property type="component" value="Unassembled WGS sequence"/>
</dbReference>
<evidence type="ECO:0000256" key="1">
    <source>
        <dbReference type="ARBA" id="ARBA00004651"/>
    </source>
</evidence>
<evidence type="ECO:0000313" key="9">
    <source>
        <dbReference type="EMBL" id="MCY0388043.1"/>
    </source>
</evidence>